<dbReference type="EMBL" id="MU157826">
    <property type="protein sequence ID" value="KAF9534138.1"/>
    <property type="molecule type" value="Genomic_DNA"/>
</dbReference>
<name>A0A9P6JVM2_9AGAR</name>
<evidence type="ECO:0000313" key="2">
    <source>
        <dbReference type="Proteomes" id="UP000807306"/>
    </source>
</evidence>
<dbReference type="AlphaFoldDB" id="A0A9P6JVM2"/>
<accession>A0A9P6JVM2</accession>
<organism evidence="1 2">
    <name type="scientific">Crepidotus variabilis</name>
    <dbReference type="NCBI Taxonomy" id="179855"/>
    <lineage>
        <taxon>Eukaryota</taxon>
        <taxon>Fungi</taxon>
        <taxon>Dikarya</taxon>
        <taxon>Basidiomycota</taxon>
        <taxon>Agaricomycotina</taxon>
        <taxon>Agaricomycetes</taxon>
        <taxon>Agaricomycetidae</taxon>
        <taxon>Agaricales</taxon>
        <taxon>Agaricineae</taxon>
        <taxon>Crepidotaceae</taxon>
        <taxon>Crepidotus</taxon>
    </lineage>
</organism>
<reference evidence="1" key="1">
    <citation type="submission" date="2020-11" db="EMBL/GenBank/DDBJ databases">
        <authorList>
            <consortium name="DOE Joint Genome Institute"/>
            <person name="Ahrendt S."/>
            <person name="Riley R."/>
            <person name="Andreopoulos W."/>
            <person name="Labutti K."/>
            <person name="Pangilinan J."/>
            <person name="Ruiz-Duenas F.J."/>
            <person name="Barrasa J.M."/>
            <person name="Sanchez-Garcia M."/>
            <person name="Camarero S."/>
            <person name="Miyauchi S."/>
            <person name="Serrano A."/>
            <person name="Linde D."/>
            <person name="Babiker R."/>
            <person name="Drula E."/>
            <person name="Ayuso-Fernandez I."/>
            <person name="Pacheco R."/>
            <person name="Padilla G."/>
            <person name="Ferreira P."/>
            <person name="Barriuso J."/>
            <person name="Kellner H."/>
            <person name="Castanera R."/>
            <person name="Alfaro M."/>
            <person name="Ramirez L."/>
            <person name="Pisabarro A.G."/>
            <person name="Kuo A."/>
            <person name="Tritt A."/>
            <person name="Lipzen A."/>
            <person name="He G."/>
            <person name="Yan M."/>
            <person name="Ng V."/>
            <person name="Cullen D."/>
            <person name="Martin F."/>
            <person name="Rosso M.-N."/>
            <person name="Henrissat B."/>
            <person name="Hibbett D."/>
            <person name="Martinez A.T."/>
            <person name="Grigoriev I.V."/>
        </authorList>
    </citation>
    <scope>NUCLEOTIDE SEQUENCE</scope>
    <source>
        <strain evidence="1">CBS 506.95</strain>
    </source>
</reference>
<protein>
    <submittedName>
        <fullName evidence="1">Uncharacterized protein</fullName>
    </submittedName>
</protein>
<comment type="caution">
    <text evidence="1">The sequence shown here is derived from an EMBL/GenBank/DDBJ whole genome shotgun (WGS) entry which is preliminary data.</text>
</comment>
<dbReference type="Proteomes" id="UP000807306">
    <property type="component" value="Unassembled WGS sequence"/>
</dbReference>
<evidence type="ECO:0000313" key="1">
    <source>
        <dbReference type="EMBL" id="KAF9534138.1"/>
    </source>
</evidence>
<sequence>MGRLATPARSEKSANFFPVLNASNMRFLGSPLDRLNSRCNRSALQNQRARNHVPQHLQDKLFQDISCWMDSARGASSSMMWIRGSEATDGLQSAVCDRIVNSYAGNQTKKSSKGNDSNNPDAFIARFFVPEPPNSAERDLVPTLTSQLIGTLPEIKKLVERQITLHPHIFYESQTAQMDALFMQPLRRLSHSGRPLTRLFTRKGKQSHLILVEGLHRLGDGDSEVQIEVLQMFSRAVAASKKQTIDLRVLVTSRAEPHLLSAMNGVRDSQVEMIDLDS</sequence>
<gene>
    <name evidence="1" type="ORF">CPB83DRAFT_843748</name>
</gene>
<proteinExistence type="predicted"/>
<keyword evidence="2" id="KW-1185">Reference proteome</keyword>